<dbReference type="AlphaFoldDB" id="A0A2D0MY12"/>
<dbReference type="OrthoDB" id="9810444at2"/>
<evidence type="ECO:0000259" key="3">
    <source>
        <dbReference type="SMART" id="SM00047"/>
    </source>
</evidence>
<reference evidence="4 5" key="1">
    <citation type="submission" date="2017-10" db="EMBL/GenBank/DDBJ databases">
        <title>The draft genome sequence of Lewinella nigricans NBRC 102662.</title>
        <authorList>
            <person name="Wang K."/>
        </authorList>
    </citation>
    <scope>NUCLEOTIDE SEQUENCE [LARGE SCALE GENOMIC DNA]</scope>
    <source>
        <strain evidence="4 5">NBRC 102662</strain>
    </source>
</reference>
<dbReference type="InterPro" id="IPR002901">
    <property type="entry name" value="MGlyc_endo_b_GlcNAc-like_dom"/>
</dbReference>
<feature type="transmembrane region" description="Helical" evidence="2">
    <location>
        <begin position="194"/>
        <end position="212"/>
    </location>
</feature>
<dbReference type="Gene3D" id="1.10.530.10">
    <property type="match status" value="1"/>
</dbReference>
<sequence>MSKEEFIENNYPHAKQAEAKLGVPALFALAQSALESGWGKHAPNNMLFGIKVGSAKDFGGWKGDKQLITTTEYGSTANLQFPYIYPDFPIQTPSGKWEYRIKDYFRAYPTPLHAFLDWGGLLSKASRYTIAMKNTADPYRFADEVAKAGYATDPRYASKVKSIMRDIEAKLPEKIRSKGVSSANAMIQKAKKNLLPILLVVAGAGIVLFTLIKTSKG</sequence>
<evidence type="ECO:0000313" key="4">
    <source>
        <dbReference type="EMBL" id="PHN01135.1"/>
    </source>
</evidence>
<organism evidence="4 5">
    <name type="scientific">Flavilitoribacter nigricans (strain ATCC 23147 / DSM 23189 / NBRC 102662 / NCIMB 1420 / SS-2)</name>
    <name type="common">Lewinella nigricans</name>
    <dbReference type="NCBI Taxonomy" id="1122177"/>
    <lineage>
        <taxon>Bacteria</taxon>
        <taxon>Pseudomonadati</taxon>
        <taxon>Bacteroidota</taxon>
        <taxon>Saprospiria</taxon>
        <taxon>Saprospirales</taxon>
        <taxon>Lewinellaceae</taxon>
        <taxon>Flavilitoribacter</taxon>
    </lineage>
</organism>
<dbReference type="InterPro" id="IPR051056">
    <property type="entry name" value="Glycosyl_Hydrolase_73"/>
</dbReference>
<evidence type="ECO:0000313" key="5">
    <source>
        <dbReference type="Proteomes" id="UP000223913"/>
    </source>
</evidence>
<protein>
    <submittedName>
        <fullName evidence="4">Peptidoglycan hydrolase</fullName>
    </submittedName>
</protein>
<dbReference type="RefSeq" id="WP_099155467.1">
    <property type="nucleotide sequence ID" value="NZ_PDUD01000062.1"/>
</dbReference>
<evidence type="ECO:0000256" key="1">
    <source>
        <dbReference type="ARBA" id="ARBA00022801"/>
    </source>
</evidence>
<comment type="caution">
    <text evidence="4">The sequence shown here is derived from an EMBL/GenBank/DDBJ whole genome shotgun (WGS) entry which is preliminary data.</text>
</comment>
<keyword evidence="2" id="KW-0472">Membrane</keyword>
<dbReference type="EMBL" id="PDUD01000062">
    <property type="protein sequence ID" value="PHN01135.1"/>
    <property type="molecule type" value="Genomic_DNA"/>
</dbReference>
<evidence type="ECO:0000256" key="2">
    <source>
        <dbReference type="SAM" id="Phobius"/>
    </source>
</evidence>
<keyword evidence="2" id="KW-0812">Transmembrane</keyword>
<keyword evidence="2" id="KW-1133">Transmembrane helix</keyword>
<dbReference type="GO" id="GO:0004040">
    <property type="term" value="F:amidase activity"/>
    <property type="evidence" value="ECO:0007669"/>
    <property type="project" value="InterPro"/>
</dbReference>
<accession>A0A2D0MY12</accession>
<proteinExistence type="predicted"/>
<gene>
    <name evidence="4" type="ORF">CRP01_38680</name>
</gene>
<name>A0A2D0MY12_FLAN2</name>
<dbReference type="Proteomes" id="UP000223913">
    <property type="component" value="Unassembled WGS sequence"/>
</dbReference>
<dbReference type="SMART" id="SM00047">
    <property type="entry name" value="LYZ2"/>
    <property type="match status" value="1"/>
</dbReference>
<keyword evidence="1 4" id="KW-0378">Hydrolase</keyword>
<keyword evidence="5" id="KW-1185">Reference proteome</keyword>
<dbReference type="PANTHER" id="PTHR33308:SF9">
    <property type="entry name" value="PEPTIDOGLYCAN HYDROLASE FLGJ"/>
    <property type="match status" value="1"/>
</dbReference>
<dbReference type="Pfam" id="PF01832">
    <property type="entry name" value="Glucosaminidase"/>
    <property type="match status" value="1"/>
</dbReference>
<dbReference type="PANTHER" id="PTHR33308">
    <property type="entry name" value="PEPTIDOGLYCAN HYDROLASE FLGJ"/>
    <property type="match status" value="1"/>
</dbReference>
<feature type="domain" description="Mannosyl-glycoprotein endo-beta-N-acetylglucosamidase-like" evidence="3">
    <location>
        <begin position="2"/>
        <end position="175"/>
    </location>
</feature>
<dbReference type="GO" id="GO:0071973">
    <property type="term" value="P:bacterial-type flagellum-dependent cell motility"/>
    <property type="evidence" value="ECO:0007669"/>
    <property type="project" value="TreeGrafter"/>
</dbReference>